<dbReference type="PANTHER" id="PTHR13377">
    <property type="entry name" value="PLACENTAL PROTEIN 6"/>
    <property type="match status" value="1"/>
</dbReference>
<evidence type="ECO:0000313" key="6">
    <source>
        <dbReference type="EMBL" id="KNE00844.1"/>
    </source>
</evidence>
<dbReference type="Proteomes" id="UP000037122">
    <property type="component" value="Unassembled WGS sequence"/>
</dbReference>
<dbReference type="PANTHER" id="PTHR13377:SF3">
    <property type="entry name" value="TRANSMEMBRANE PROTEIN 115"/>
    <property type="match status" value="1"/>
</dbReference>
<dbReference type="VEuPathDB" id="FungiDB:CJI97_003543"/>
<keyword evidence="2 5" id="KW-0812">Transmembrane</keyword>
<feature type="transmembrane region" description="Helical" evidence="5">
    <location>
        <begin position="116"/>
        <end position="135"/>
    </location>
</feature>
<dbReference type="SMART" id="SM01160">
    <property type="entry name" value="DUF1751"/>
    <property type="match status" value="1"/>
</dbReference>
<organism evidence="6 7">
    <name type="scientific">Candidozyma auris</name>
    <name type="common">Yeast</name>
    <name type="synonym">Candida auris</name>
    <dbReference type="NCBI Taxonomy" id="498019"/>
    <lineage>
        <taxon>Eukaryota</taxon>
        <taxon>Fungi</taxon>
        <taxon>Dikarya</taxon>
        <taxon>Ascomycota</taxon>
        <taxon>Saccharomycotina</taxon>
        <taxon>Pichiomycetes</taxon>
        <taxon>Metschnikowiaceae</taxon>
        <taxon>Candidozyma</taxon>
    </lineage>
</organism>
<dbReference type="GO" id="GO:0006890">
    <property type="term" value="P:retrograde vesicle-mediated transport, Golgi to endoplasmic reticulum"/>
    <property type="evidence" value="ECO:0007669"/>
    <property type="project" value="InterPro"/>
</dbReference>
<feature type="transmembrane region" description="Helical" evidence="5">
    <location>
        <begin position="147"/>
        <end position="166"/>
    </location>
</feature>
<dbReference type="Pfam" id="PF08551">
    <property type="entry name" value="DUF1751"/>
    <property type="match status" value="1"/>
</dbReference>
<reference evidence="7" key="1">
    <citation type="journal article" date="2015" name="BMC Genomics">
        <title>Draft genome of a commonly misdiagnosed multidrug resistant pathogen Candida auris.</title>
        <authorList>
            <person name="Chatterjee S."/>
            <person name="Alampalli S.V."/>
            <person name="Nageshan R.K."/>
            <person name="Chettiar S.T."/>
            <person name="Joshi S."/>
            <person name="Tatu U.S."/>
        </authorList>
    </citation>
    <scope>NUCLEOTIDE SEQUENCE [LARGE SCALE GENOMIC DNA]</scope>
    <source>
        <strain evidence="7">6684</strain>
    </source>
</reference>
<proteinExistence type="predicted"/>
<dbReference type="InterPro" id="IPR035952">
    <property type="entry name" value="Rhomboid-like_sf"/>
</dbReference>
<sequence>MNPPKVASIVTVSVVLLSLLNFLLKYYTYFLLIVAAHRLADDNDNIAAGGSEEVPHPHDLYVPFLTFIPTRSPVATRPWVLLTASFIEESFIGLTLATASVFYLGWYLEAKWGPKAFLKFIVITTLSTNMALYFWYAAKNALFHVELVPPVVTSTTSIVMSCLVAVKQRIANHYVILYKNLIRIKVTFIPFCWYMFLLVASLVISDWHIMHCEAFVSFFVSWVYLRFLKEGANERQSYLIPISIKSKNLEASPVASPTNLKFDENQPKGDRSNLFALCTFFPGYIGCVVKMVSNALFDFSVRHGILNAKDFIGHDEDDMGDPHVGGINSKLFSLSRLKGAENVALMPNAGSKLKNFLGLVSKDDKNENINMTMDKRRKLAIRQLE</sequence>
<feature type="transmembrane region" description="Helical" evidence="5">
    <location>
        <begin position="7"/>
        <end position="24"/>
    </location>
</feature>
<protein>
    <submittedName>
        <fullName evidence="6">Uncharacterized protein</fullName>
    </submittedName>
</protein>
<gene>
    <name evidence="6" type="ORF">QG37_01710</name>
</gene>
<keyword evidence="4 5" id="KW-0472">Membrane</keyword>
<evidence type="ECO:0000256" key="1">
    <source>
        <dbReference type="ARBA" id="ARBA00004141"/>
    </source>
</evidence>
<dbReference type="VEuPathDB" id="FungiDB:QG37_01710"/>
<comment type="caution">
    <text evidence="6">The sequence shown here is derived from an EMBL/GenBank/DDBJ whole genome shotgun (WGS) entry which is preliminary data.</text>
</comment>
<comment type="subcellular location">
    <subcellularLocation>
        <location evidence="1">Membrane</location>
        <topology evidence="1">Multi-pass membrane protein</topology>
    </subcellularLocation>
</comment>
<dbReference type="InterPro" id="IPR013861">
    <property type="entry name" value="TMEM115/Pdh1/Rbl19"/>
</dbReference>
<dbReference type="SUPFAM" id="SSF144091">
    <property type="entry name" value="Rhomboid-like"/>
    <property type="match status" value="1"/>
</dbReference>
<dbReference type="AlphaFoldDB" id="A0A0L0P3F8"/>
<dbReference type="GO" id="GO:0005794">
    <property type="term" value="C:Golgi apparatus"/>
    <property type="evidence" value="ECO:0007669"/>
    <property type="project" value="TreeGrafter"/>
</dbReference>
<evidence type="ECO:0000313" key="7">
    <source>
        <dbReference type="Proteomes" id="UP000037122"/>
    </source>
</evidence>
<dbReference type="Gene3D" id="1.20.1540.10">
    <property type="entry name" value="Rhomboid-like"/>
    <property type="match status" value="1"/>
</dbReference>
<feature type="transmembrane region" description="Helical" evidence="5">
    <location>
        <begin position="79"/>
        <end position="104"/>
    </location>
</feature>
<dbReference type="VEuPathDB" id="FungiDB:CJI96_0001999"/>
<dbReference type="VEuPathDB" id="FungiDB:CJJ09_000637"/>
<dbReference type="GO" id="GO:0016020">
    <property type="term" value="C:membrane"/>
    <property type="evidence" value="ECO:0007669"/>
    <property type="project" value="UniProtKB-SubCell"/>
</dbReference>
<feature type="transmembrane region" description="Helical" evidence="5">
    <location>
        <begin position="186"/>
        <end position="204"/>
    </location>
</feature>
<accession>A0A0L0P3F8</accession>
<evidence type="ECO:0000256" key="3">
    <source>
        <dbReference type="ARBA" id="ARBA00022989"/>
    </source>
</evidence>
<name>A0A0L0P3F8_CANAR</name>
<evidence type="ECO:0000256" key="2">
    <source>
        <dbReference type="ARBA" id="ARBA00022692"/>
    </source>
</evidence>
<dbReference type="VEuPathDB" id="FungiDB:CJJ07_001736"/>
<dbReference type="VEuPathDB" id="FungiDB:B9J08_003469"/>
<keyword evidence="3 5" id="KW-1133">Transmembrane helix</keyword>
<dbReference type="EMBL" id="LGST01000016">
    <property type="protein sequence ID" value="KNE00844.1"/>
    <property type="molecule type" value="Genomic_DNA"/>
</dbReference>
<evidence type="ECO:0000256" key="4">
    <source>
        <dbReference type="ARBA" id="ARBA00023136"/>
    </source>
</evidence>
<evidence type="ECO:0000256" key="5">
    <source>
        <dbReference type="SAM" id="Phobius"/>
    </source>
</evidence>